<dbReference type="KEGG" id="rfs:C1I64_11080"/>
<dbReference type="EMBL" id="CP028137">
    <property type="protein sequence ID" value="AZZ52532.1"/>
    <property type="molecule type" value="Genomic_DNA"/>
</dbReference>
<accession>A0A3Q9UT22</accession>
<feature type="transmembrane region" description="Helical" evidence="6">
    <location>
        <begin position="17"/>
        <end position="35"/>
    </location>
</feature>
<dbReference type="Pfam" id="PF13396">
    <property type="entry name" value="PLDc_N"/>
    <property type="match status" value="1"/>
</dbReference>
<dbReference type="AlphaFoldDB" id="A0A3Q9UT22"/>
<gene>
    <name evidence="8" type="ORF">C1I64_11080</name>
</gene>
<sequence length="89" mass="9358">MPAPSGPSREPSVNTQSLLVILNIVLLILAIRGVLANGRLSKVAKVGWVALIVILPFAGSIAYLVFGRRASGGGSSSGPQRPTGWFFER</sequence>
<evidence type="ECO:0000256" key="6">
    <source>
        <dbReference type="SAM" id="Phobius"/>
    </source>
</evidence>
<evidence type="ECO:0000313" key="8">
    <source>
        <dbReference type="EMBL" id="AZZ52532.1"/>
    </source>
</evidence>
<evidence type="ECO:0000256" key="4">
    <source>
        <dbReference type="ARBA" id="ARBA00022989"/>
    </source>
</evidence>
<keyword evidence="2" id="KW-1003">Cell membrane</keyword>
<reference evidence="8 9" key="1">
    <citation type="submission" date="2018-03" db="EMBL/GenBank/DDBJ databases">
        <title>Bacteriophage NCPPB3778 and a type I-E CRISPR drive the evolution of the US Biological Select Agent, Rathayibacter toxicus.</title>
        <authorList>
            <person name="Davis E.W.II."/>
            <person name="Tabima J.F."/>
            <person name="Weisberg A.J."/>
            <person name="Dantas Lopes L."/>
            <person name="Wiseman M.S."/>
            <person name="Wiseman M.S."/>
            <person name="Pupko T."/>
            <person name="Belcher M.S."/>
            <person name="Sechler A.J."/>
            <person name="Tancos M.A."/>
            <person name="Schroeder B.K."/>
            <person name="Murray T.D."/>
            <person name="Luster D.G."/>
            <person name="Schneider W.L."/>
            <person name="Rogers E."/>
            <person name="Andreote F.D."/>
            <person name="Grunwald N.J."/>
            <person name="Putnam M.L."/>
            <person name="Chang J.H."/>
        </authorList>
    </citation>
    <scope>NUCLEOTIDE SEQUENCE [LARGE SCALE GENOMIC DNA]</scope>
    <source>
        <strain evidence="8 9">DSM 15932</strain>
    </source>
</reference>
<evidence type="ECO:0000259" key="7">
    <source>
        <dbReference type="Pfam" id="PF13396"/>
    </source>
</evidence>
<keyword evidence="3 6" id="KW-0812">Transmembrane</keyword>
<keyword evidence="4 6" id="KW-1133">Transmembrane helix</keyword>
<comment type="subcellular location">
    <subcellularLocation>
        <location evidence="1">Cell membrane</location>
        <topology evidence="1">Multi-pass membrane protein</topology>
    </subcellularLocation>
</comment>
<dbReference type="Proteomes" id="UP000285317">
    <property type="component" value="Chromosome"/>
</dbReference>
<evidence type="ECO:0000256" key="1">
    <source>
        <dbReference type="ARBA" id="ARBA00004651"/>
    </source>
</evidence>
<feature type="domain" description="Cardiolipin synthase N-terminal" evidence="7">
    <location>
        <begin position="21"/>
        <end position="68"/>
    </location>
</feature>
<feature type="transmembrane region" description="Helical" evidence="6">
    <location>
        <begin position="47"/>
        <end position="66"/>
    </location>
</feature>
<name>A0A3Q9UT22_9MICO</name>
<evidence type="ECO:0000256" key="2">
    <source>
        <dbReference type="ARBA" id="ARBA00022475"/>
    </source>
</evidence>
<proteinExistence type="predicted"/>
<dbReference type="InterPro" id="IPR027379">
    <property type="entry name" value="CLS_N"/>
</dbReference>
<evidence type="ECO:0000256" key="3">
    <source>
        <dbReference type="ARBA" id="ARBA00022692"/>
    </source>
</evidence>
<dbReference type="GO" id="GO:0005886">
    <property type="term" value="C:plasma membrane"/>
    <property type="evidence" value="ECO:0007669"/>
    <property type="project" value="UniProtKB-SubCell"/>
</dbReference>
<organism evidence="8 9">
    <name type="scientific">Rathayibacter festucae DSM 15932</name>
    <dbReference type="NCBI Taxonomy" id="1328866"/>
    <lineage>
        <taxon>Bacteria</taxon>
        <taxon>Bacillati</taxon>
        <taxon>Actinomycetota</taxon>
        <taxon>Actinomycetes</taxon>
        <taxon>Micrococcales</taxon>
        <taxon>Microbacteriaceae</taxon>
        <taxon>Rathayibacter</taxon>
    </lineage>
</organism>
<keyword evidence="5 6" id="KW-0472">Membrane</keyword>
<protein>
    <recommendedName>
        <fullName evidence="7">Cardiolipin synthase N-terminal domain-containing protein</fullName>
    </recommendedName>
</protein>
<evidence type="ECO:0000313" key="9">
    <source>
        <dbReference type="Proteomes" id="UP000285317"/>
    </source>
</evidence>
<evidence type="ECO:0000256" key="5">
    <source>
        <dbReference type="ARBA" id="ARBA00023136"/>
    </source>
</evidence>